<keyword evidence="1" id="KW-0472">Membrane</keyword>
<evidence type="ECO:0000313" key="2">
    <source>
        <dbReference type="EMBL" id="GAA4632998.1"/>
    </source>
</evidence>
<evidence type="ECO:0000313" key="3">
    <source>
        <dbReference type="Proteomes" id="UP001501442"/>
    </source>
</evidence>
<keyword evidence="1" id="KW-1133">Transmembrane helix</keyword>
<feature type="transmembrane region" description="Helical" evidence="1">
    <location>
        <begin position="132"/>
        <end position="157"/>
    </location>
</feature>
<name>A0ABP8UJM3_9ACTN</name>
<feature type="transmembrane region" description="Helical" evidence="1">
    <location>
        <begin position="103"/>
        <end position="120"/>
    </location>
</feature>
<keyword evidence="1" id="KW-0812">Transmembrane</keyword>
<evidence type="ECO:0000256" key="1">
    <source>
        <dbReference type="SAM" id="Phobius"/>
    </source>
</evidence>
<protein>
    <submittedName>
        <fullName evidence="2">Uncharacterized protein</fullName>
    </submittedName>
</protein>
<feature type="transmembrane region" description="Helical" evidence="1">
    <location>
        <begin position="76"/>
        <end position="96"/>
    </location>
</feature>
<organism evidence="2 3">
    <name type="scientific">Actinoallomurus vinaceus</name>
    <dbReference type="NCBI Taxonomy" id="1080074"/>
    <lineage>
        <taxon>Bacteria</taxon>
        <taxon>Bacillati</taxon>
        <taxon>Actinomycetota</taxon>
        <taxon>Actinomycetes</taxon>
        <taxon>Streptosporangiales</taxon>
        <taxon>Thermomonosporaceae</taxon>
        <taxon>Actinoallomurus</taxon>
    </lineage>
</organism>
<comment type="caution">
    <text evidence="2">The sequence shown here is derived from an EMBL/GenBank/DDBJ whole genome shotgun (WGS) entry which is preliminary data.</text>
</comment>
<sequence>MIAKLLTMVTSTISPPVAPAKRPLPKRPTASPIRTRPRWPARLGLLLIGAGLALVPWLFVLASSLPATATAAHWPIAWVGLDTLEALALITTGVLVTRRDSRGCLTAMVTATLLAVDAWFDVSTAAPGADQVTAVAMAACLEIPLAVLCTVLALRVLPRHS</sequence>
<reference evidence="3" key="1">
    <citation type="journal article" date="2019" name="Int. J. Syst. Evol. Microbiol.">
        <title>The Global Catalogue of Microorganisms (GCM) 10K type strain sequencing project: providing services to taxonomists for standard genome sequencing and annotation.</title>
        <authorList>
            <consortium name="The Broad Institute Genomics Platform"/>
            <consortium name="The Broad Institute Genome Sequencing Center for Infectious Disease"/>
            <person name="Wu L."/>
            <person name="Ma J."/>
        </authorList>
    </citation>
    <scope>NUCLEOTIDE SEQUENCE [LARGE SCALE GENOMIC DNA]</scope>
    <source>
        <strain evidence="3">JCM 17939</strain>
    </source>
</reference>
<proteinExistence type="predicted"/>
<accession>A0ABP8UJM3</accession>
<dbReference type="Proteomes" id="UP001501442">
    <property type="component" value="Unassembled WGS sequence"/>
</dbReference>
<feature type="transmembrane region" description="Helical" evidence="1">
    <location>
        <begin position="43"/>
        <end position="64"/>
    </location>
</feature>
<dbReference type="EMBL" id="BAABHK010000011">
    <property type="protein sequence ID" value="GAA4632998.1"/>
    <property type="molecule type" value="Genomic_DNA"/>
</dbReference>
<dbReference type="RefSeq" id="WP_345435987.1">
    <property type="nucleotide sequence ID" value="NZ_BAABHK010000011.1"/>
</dbReference>
<keyword evidence="3" id="KW-1185">Reference proteome</keyword>
<gene>
    <name evidence="2" type="ORF">GCM10023196_068790</name>
</gene>